<dbReference type="Pfam" id="PF01447">
    <property type="entry name" value="Peptidase_M4"/>
    <property type="match status" value="1"/>
</dbReference>
<protein>
    <recommendedName>
        <fullName evidence="12">Neutral metalloproteinase</fullName>
        <ecNumber evidence="12">3.4.24.-</ecNumber>
    </recommendedName>
</protein>
<keyword evidence="6" id="KW-0479">Metal-binding</keyword>
<dbReference type="SUPFAM" id="SSF55486">
    <property type="entry name" value="Metalloproteases ('zincins'), catalytic domain"/>
    <property type="match status" value="1"/>
</dbReference>
<evidence type="ECO:0000256" key="10">
    <source>
        <dbReference type="ARBA" id="ARBA00022837"/>
    </source>
</evidence>
<evidence type="ECO:0000256" key="6">
    <source>
        <dbReference type="ARBA" id="ARBA00022723"/>
    </source>
</evidence>
<dbReference type="PRINTS" id="PR00730">
    <property type="entry name" value="THERMOLYSIN"/>
</dbReference>
<organism evidence="17 18">
    <name type="scientific">Paenibacillus hunanensis</name>
    <dbReference type="NCBI Taxonomy" id="539262"/>
    <lineage>
        <taxon>Bacteria</taxon>
        <taxon>Bacillati</taxon>
        <taxon>Bacillota</taxon>
        <taxon>Bacilli</taxon>
        <taxon>Bacillales</taxon>
        <taxon>Paenibacillaceae</taxon>
        <taxon>Paenibacillus</taxon>
    </lineage>
</organism>
<reference evidence="17 18" key="1">
    <citation type="submission" date="2023-07" db="EMBL/GenBank/DDBJ databases">
        <title>Genomic Encyclopedia of Type Strains, Phase IV (KMG-IV): sequencing the most valuable type-strain genomes for metagenomic binning, comparative biology and taxonomic classification.</title>
        <authorList>
            <person name="Goeker M."/>
        </authorList>
    </citation>
    <scope>NUCLEOTIDE SEQUENCE [LARGE SCALE GENOMIC DNA]</scope>
    <source>
        <strain evidence="17 18">DSM 22170</strain>
    </source>
</reference>
<accession>A0ABU1ITQ0</accession>
<comment type="function">
    <text evidence="12">Extracellular zinc metalloprotease.</text>
</comment>
<evidence type="ECO:0000256" key="3">
    <source>
        <dbReference type="ARBA" id="ARBA00009388"/>
    </source>
</evidence>
<comment type="subcellular location">
    <subcellularLocation>
        <location evidence="2 12">Secreted</location>
    </subcellularLocation>
</comment>
<dbReference type="EMBL" id="JAVDQH010000001">
    <property type="protein sequence ID" value="MDR6242281.1"/>
    <property type="molecule type" value="Genomic_DNA"/>
</dbReference>
<dbReference type="CDD" id="cd09597">
    <property type="entry name" value="M4_TLP"/>
    <property type="match status" value="1"/>
</dbReference>
<gene>
    <name evidence="17" type="ORF">JOC58_000165</name>
</gene>
<evidence type="ECO:0000256" key="4">
    <source>
        <dbReference type="ARBA" id="ARBA00022525"/>
    </source>
</evidence>
<evidence type="ECO:0000256" key="7">
    <source>
        <dbReference type="ARBA" id="ARBA00022729"/>
    </source>
</evidence>
<evidence type="ECO:0000259" key="16">
    <source>
        <dbReference type="Pfam" id="PF07504"/>
    </source>
</evidence>
<evidence type="ECO:0000259" key="15">
    <source>
        <dbReference type="Pfam" id="PF03413"/>
    </source>
</evidence>
<evidence type="ECO:0000259" key="13">
    <source>
        <dbReference type="Pfam" id="PF01447"/>
    </source>
</evidence>
<feature type="domain" description="PepSY" evidence="15">
    <location>
        <begin position="164"/>
        <end position="236"/>
    </location>
</feature>
<keyword evidence="4 12" id="KW-0964">Secreted</keyword>
<comment type="cofactor">
    <cofactor evidence="1 12">
        <name>Zn(2+)</name>
        <dbReference type="ChEBI" id="CHEBI:29105"/>
    </cofactor>
</comment>
<keyword evidence="10" id="KW-0106">Calcium</keyword>
<dbReference type="RefSeq" id="WP_188774756.1">
    <property type="nucleotide sequence ID" value="NZ_BMMB01000003.1"/>
</dbReference>
<dbReference type="GO" id="GO:0008237">
    <property type="term" value="F:metallopeptidase activity"/>
    <property type="evidence" value="ECO:0007669"/>
    <property type="project" value="UniProtKB-KW"/>
</dbReference>
<evidence type="ECO:0000256" key="9">
    <source>
        <dbReference type="ARBA" id="ARBA00022833"/>
    </source>
</evidence>
<dbReference type="PANTHER" id="PTHR33794:SF3">
    <property type="entry name" value="NEUTRAL PROTEASE B"/>
    <property type="match status" value="1"/>
</dbReference>
<feature type="signal peptide" evidence="12">
    <location>
        <begin position="1"/>
        <end position="23"/>
    </location>
</feature>
<evidence type="ECO:0000256" key="12">
    <source>
        <dbReference type="RuleBase" id="RU366073"/>
    </source>
</evidence>
<keyword evidence="9 12" id="KW-0862">Zinc</keyword>
<dbReference type="InterPro" id="IPR027268">
    <property type="entry name" value="Peptidase_M4/M1_CTD_sf"/>
</dbReference>
<dbReference type="EC" id="3.4.24.-" evidence="12"/>
<feature type="chain" id="PRO_5044975207" description="Neutral metalloproteinase" evidence="12">
    <location>
        <begin position="24"/>
        <end position="547"/>
    </location>
</feature>
<dbReference type="Gene3D" id="3.10.450.490">
    <property type="match status" value="1"/>
</dbReference>
<proteinExistence type="inferred from homology"/>
<evidence type="ECO:0000256" key="5">
    <source>
        <dbReference type="ARBA" id="ARBA00022670"/>
    </source>
</evidence>
<dbReference type="InterPro" id="IPR011096">
    <property type="entry name" value="FTP_domain"/>
</dbReference>
<dbReference type="Pfam" id="PF02868">
    <property type="entry name" value="Peptidase_M4_C"/>
    <property type="match status" value="1"/>
</dbReference>
<keyword evidence="8 12" id="KW-0378">Hydrolase</keyword>
<dbReference type="PANTHER" id="PTHR33794">
    <property type="entry name" value="BACILLOLYSIN"/>
    <property type="match status" value="1"/>
</dbReference>
<keyword evidence="7 12" id="KW-0732">Signal</keyword>
<evidence type="ECO:0000256" key="2">
    <source>
        <dbReference type="ARBA" id="ARBA00004613"/>
    </source>
</evidence>
<dbReference type="Gene3D" id="3.10.170.10">
    <property type="match status" value="1"/>
</dbReference>
<sequence length="547" mass="58408">MKKTVGLLLAGSLLVGATTSAFAAEANDLAPLGDYTPKLITQATGITGASGDAKVWKFLEKQKRTIVTDDAASADVKELFEITKRQSDSQTGTEHYRLNQTFKGIPVYGAEQTLHFDKSGNVSLYMGQVVEDVSAKLEASDSKKGVTEDVYASDTKNDLVTPEISASQAISIAEKDAASKIGSLGEAQKTPEAKLYIYAPEDQAARLAYVTEVNVLEPSPLRTRYFVDAKTGSILFQYDLIEHATGTGKGVLGDTKSFTVGTSGSSYVMTDSTRGKGIQTYTASNRTSLPGSTVTSSSSTFNDPASVDAHAYAQKVYDFYKSNFNRNSIDGNGLAIRSTTHYSTRYNNAFWNGSQMVYGDGDGSQFIAFSGDLDVVGHELTHGVTEYTANLEYYGQSGALNESISDIFGNTIEGKNWMVGDAIYTPGVSGDALRYMDDPTKGGQPARMADYNNTSADNGGVHTNSGIPNKAYYLLAQGGTFGGVNVTGIGRSQAIQIVYRALTYYLTSTSNFSNYRSAMVQASTDLYGANSTQTTAVKNSLSAVGIN</sequence>
<keyword evidence="18" id="KW-1185">Reference proteome</keyword>
<evidence type="ECO:0000259" key="14">
    <source>
        <dbReference type="Pfam" id="PF02868"/>
    </source>
</evidence>
<dbReference type="Pfam" id="PF07504">
    <property type="entry name" value="FTP"/>
    <property type="match status" value="1"/>
</dbReference>
<evidence type="ECO:0000313" key="18">
    <source>
        <dbReference type="Proteomes" id="UP001185028"/>
    </source>
</evidence>
<dbReference type="InterPro" id="IPR023612">
    <property type="entry name" value="Peptidase_M4"/>
</dbReference>
<dbReference type="Gene3D" id="1.10.390.10">
    <property type="entry name" value="Neutral Protease Domain 2"/>
    <property type="match status" value="1"/>
</dbReference>
<feature type="domain" description="Peptidase M4" evidence="13">
    <location>
        <begin position="245"/>
        <end position="386"/>
    </location>
</feature>
<keyword evidence="5 12" id="KW-0645">Protease</keyword>
<dbReference type="Pfam" id="PF03413">
    <property type="entry name" value="PepSY"/>
    <property type="match status" value="1"/>
</dbReference>
<comment type="similarity">
    <text evidence="3 12">Belongs to the peptidase M4 family.</text>
</comment>
<evidence type="ECO:0000313" key="17">
    <source>
        <dbReference type="EMBL" id="MDR6242281.1"/>
    </source>
</evidence>
<keyword evidence="11 12" id="KW-0482">Metalloprotease</keyword>
<name>A0ABU1ITQ0_9BACL</name>
<feature type="domain" description="FTP" evidence="16">
    <location>
        <begin position="80"/>
        <end position="128"/>
    </location>
</feature>
<dbReference type="InterPro" id="IPR050728">
    <property type="entry name" value="Zinc_Metalloprotease_M4"/>
</dbReference>
<dbReference type="InterPro" id="IPR001570">
    <property type="entry name" value="Peptidase_M4_C_domain"/>
</dbReference>
<evidence type="ECO:0000256" key="8">
    <source>
        <dbReference type="ARBA" id="ARBA00022801"/>
    </source>
</evidence>
<evidence type="ECO:0000256" key="1">
    <source>
        <dbReference type="ARBA" id="ARBA00001947"/>
    </source>
</evidence>
<dbReference type="Gene3D" id="3.10.450.40">
    <property type="match status" value="1"/>
</dbReference>
<evidence type="ECO:0000256" key="11">
    <source>
        <dbReference type="ARBA" id="ARBA00023049"/>
    </source>
</evidence>
<dbReference type="InterPro" id="IPR013856">
    <property type="entry name" value="Peptidase_M4_domain"/>
</dbReference>
<dbReference type="InterPro" id="IPR025711">
    <property type="entry name" value="PepSY"/>
</dbReference>
<comment type="caution">
    <text evidence="17">The sequence shown here is derived from an EMBL/GenBank/DDBJ whole genome shotgun (WGS) entry which is preliminary data.</text>
</comment>
<dbReference type="Proteomes" id="UP001185028">
    <property type="component" value="Unassembled WGS sequence"/>
</dbReference>
<feature type="domain" description="Peptidase M4 C-terminal" evidence="14">
    <location>
        <begin position="389"/>
        <end position="546"/>
    </location>
</feature>